<proteinExistence type="predicted"/>
<evidence type="ECO:0000256" key="1">
    <source>
        <dbReference type="ARBA" id="ARBA00023015"/>
    </source>
</evidence>
<organism evidence="6 7">
    <name type="scientific">Mycobacterium shimoidei</name>
    <dbReference type="NCBI Taxonomy" id="29313"/>
    <lineage>
        <taxon>Bacteria</taxon>
        <taxon>Bacillati</taxon>
        <taxon>Actinomycetota</taxon>
        <taxon>Actinomycetes</taxon>
        <taxon>Mycobacteriales</taxon>
        <taxon>Mycobacteriaceae</taxon>
        <taxon>Mycobacterium</taxon>
    </lineage>
</organism>
<evidence type="ECO:0000313" key="6">
    <source>
        <dbReference type="EMBL" id="SRX96256.1"/>
    </source>
</evidence>
<dbReference type="Gene3D" id="1.10.357.10">
    <property type="entry name" value="Tetracycline Repressor, domain 2"/>
    <property type="match status" value="1"/>
</dbReference>
<dbReference type="SUPFAM" id="SSF46689">
    <property type="entry name" value="Homeodomain-like"/>
    <property type="match status" value="1"/>
</dbReference>
<evidence type="ECO:0000256" key="2">
    <source>
        <dbReference type="ARBA" id="ARBA00023125"/>
    </source>
</evidence>
<dbReference type="PROSITE" id="PS50977">
    <property type="entry name" value="HTH_TETR_2"/>
    <property type="match status" value="1"/>
</dbReference>
<dbReference type="Proteomes" id="UP000252015">
    <property type="component" value="Unassembled WGS sequence"/>
</dbReference>
<evidence type="ECO:0000256" key="4">
    <source>
        <dbReference type="PROSITE-ProRule" id="PRU00335"/>
    </source>
</evidence>
<dbReference type="InterPro" id="IPR001647">
    <property type="entry name" value="HTH_TetR"/>
</dbReference>
<dbReference type="PANTHER" id="PTHR30055">
    <property type="entry name" value="HTH-TYPE TRANSCRIPTIONAL REGULATOR RUTR"/>
    <property type="match status" value="1"/>
</dbReference>
<evidence type="ECO:0000313" key="7">
    <source>
        <dbReference type="Proteomes" id="UP000252015"/>
    </source>
</evidence>
<dbReference type="PRINTS" id="PR00455">
    <property type="entry name" value="HTHTETR"/>
</dbReference>
<dbReference type="EMBL" id="UEGW01000001">
    <property type="protein sequence ID" value="SRX96256.1"/>
    <property type="molecule type" value="Genomic_DNA"/>
</dbReference>
<keyword evidence="2 4" id="KW-0238">DNA-binding</keyword>
<dbReference type="Pfam" id="PF00440">
    <property type="entry name" value="TetR_N"/>
    <property type="match status" value="1"/>
</dbReference>
<keyword evidence="7" id="KW-1185">Reference proteome</keyword>
<evidence type="ECO:0000256" key="3">
    <source>
        <dbReference type="ARBA" id="ARBA00023163"/>
    </source>
</evidence>
<dbReference type="AlphaFoldDB" id="A0A375Z589"/>
<evidence type="ECO:0000259" key="5">
    <source>
        <dbReference type="PROSITE" id="PS50977"/>
    </source>
</evidence>
<keyword evidence="1" id="KW-0805">Transcription regulation</keyword>
<dbReference type="RefSeq" id="WP_113964668.1">
    <property type="nucleotide sequence ID" value="NZ_UEGW01000001.1"/>
</dbReference>
<keyword evidence="3" id="KW-0804">Transcription</keyword>
<name>A0A375Z589_MYCSH</name>
<dbReference type="STRING" id="29313.BHQ16_20620"/>
<reference evidence="6 7" key="1">
    <citation type="submission" date="2018-05" db="EMBL/GenBank/DDBJ databases">
        <authorList>
            <consortium name="IHU Genomes"/>
        </authorList>
    </citation>
    <scope>NUCLEOTIDE SEQUENCE [LARGE SCALE GENOMIC DNA]</scope>
    <source>
        <strain evidence="6 7">P7336</strain>
    </source>
</reference>
<dbReference type="GO" id="GO:0003700">
    <property type="term" value="F:DNA-binding transcription factor activity"/>
    <property type="evidence" value="ECO:0007669"/>
    <property type="project" value="TreeGrafter"/>
</dbReference>
<dbReference type="GO" id="GO:0000976">
    <property type="term" value="F:transcription cis-regulatory region binding"/>
    <property type="evidence" value="ECO:0007669"/>
    <property type="project" value="TreeGrafter"/>
</dbReference>
<gene>
    <name evidence="6" type="ORF">MSP7336_04533</name>
</gene>
<sequence>MSSSPSGDRSRVGARDSQTRRALIRATAELMIEEGYAAATSRRVAAKAGVRPALVHYYFPSMDDLFVATLRAGAESTLQRQLQALAGDDPLHTLWRLNSTQGAQLLLEFMALANHRKAIRSEIAAYAERYGEMETAALTQAMRAHGVDMQKFPPVVMSMILTSLARIMLLEQSLGIERGHDAVQEFIGRYLKRFEVSSSPAEESG</sequence>
<dbReference type="InterPro" id="IPR009057">
    <property type="entry name" value="Homeodomain-like_sf"/>
</dbReference>
<dbReference type="PANTHER" id="PTHR30055:SF234">
    <property type="entry name" value="HTH-TYPE TRANSCRIPTIONAL REGULATOR BETI"/>
    <property type="match status" value="1"/>
</dbReference>
<accession>A0A375Z589</accession>
<dbReference type="InterPro" id="IPR050109">
    <property type="entry name" value="HTH-type_TetR-like_transc_reg"/>
</dbReference>
<feature type="domain" description="HTH tetR-type" evidence="5">
    <location>
        <begin position="17"/>
        <end position="77"/>
    </location>
</feature>
<protein>
    <submittedName>
        <fullName evidence="6">TetR family transcriptional regulator [Frankia sp. EAN1pec]</fullName>
    </submittedName>
</protein>
<feature type="DNA-binding region" description="H-T-H motif" evidence="4">
    <location>
        <begin position="40"/>
        <end position="59"/>
    </location>
</feature>